<dbReference type="Gene3D" id="1.10.357.10">
    <property type="entry name" value="Tetracycline Repressor, domain 2"/>
    <property type="match status" value="1"/>
</dbReference>
<dbReference type="eggNOG" id="COG1309">
    <property type="taxonomic scope" value="Bacteria"/>
</dbReference>
<dbReference type="AlphaFoldDB" id="R0E1P9"/>
<dbReference type="InterPro" id="IPR009057">
    <property type="entry name" value="Homeodomain-like_sf"/>
</dbReference>
<dbReference type="PANTHER" id="PTHR30055:SF200">
    <property type="entry name" value="HTH-TYPE TRANSCRIPTIONAL REPRESSOR BDCR"/>
    <property type="match status" value="1"/>
</dbReference>
<dbReference type="Pfam" id="PF17932">
    <property type="entry name" value="TetR_C_24"/>
    <property type="match status" value="1"/>
</dbReference>
<dbReference type="PATRIC" id="fig|1292034.3.peg.3901"/>
<dbReference type="InterPro" id="IPR041490">
    <property type="entry name" value="KstR2_TetR_C"/>
</dbReference>
<keyword evidence="1 2" id="KW-0238">DNA-binding</keyword>
<evidence type="ECO:0000313" key="4">
    <source>
        <dbReference type="EMBL" id="ENZ79563.1"/>
    </source>
</evidence>
<dbReference type="PROSITE" id="PS50977">
    <property type="entry name" value="HTH_TETR_2"/>
    <property type="match status" value="1"/>
</dbReference>
<evidence type="ECO:0000259" key="3">
    <source>
        <dbReference type="PROSITE" id="PS50977"/>
    </source>
</evidence>
<name>R0E1P9_CAUVI</name>
<keyword evidence="5" id="KW-1185">Reference proteome</keyword>
<dbReference type="GO" id="GO:0000976">
    <property type="term" value="F:transcription cis-regulatory region binding"/>
    <property type="evidence" value="ECO:0007669"/>
    <property type="project" value="TreeGrafter"/>
</dbReference>
<dbReference type="STRING" id="1292034.OR37_03928"/>
<gene>
    <name evidence="4" type="ORF">OR37_03928</name>
</gene>
<dbReference type="GO" id="GO:0003700">
    <property type="term" value="F:DNA-binding transcription factor activity"/>
    <property type="evidence" value="ECO:0007669"/>
    <property type="project" value="TreeGrafter"/>
</dbReference>
<dbReference type="SUPFAM" id="SSF48498">
    <property type="entry name" value="Tetracyclin repressor-like, C-terminal domain"/>
    <property type="match status" value="1"/>
</dbReference>
<dbReference type="PRINTS" id="PR00455">
    <property type="entry name" value="HTHTETR"/>
</dbReference>
<accession>R0E1P9</accession>
<dbReference type="PANTHER" id="PTHR30055">
    <property type="entry name" value="HTH-TYPE TRANSCRIPTIONAL REGULATOR RUTR"/>
    <property type="match status" value="1"/>
</dbReference>
<dbReference type="SUPFAM" id="SSF46689">
    <property type="entry name" value="Homeodomain-like"/>
    <property type="match status" value="1"/>
</dbReference>
<reference evidence="4 5" key="1">
    <citation type="journal article" date="2013" name="Genome Announc.">
        <title>Draft Genome Sequence for Caulobacter sp. Strain OR37, a Bacterium Tolerant to Heavy Metals.</title>
        <authorList>
            <person name="Utturkar S.M."/>
            <person name="Bollmann A."/>
            <person name="Brzoska R.M."/>
            <person name="Klingeman D.M."/>
            <person name="Epstein S.E."/>
            <person name="Palumbo A.V."/>
            <person name="Brown S.D."/>
        </authorList>
    </citation>
    <scope>NUCLEOTIDE SEQUENCE [LARGE SCALE GENOMIC DNA]</scope>
    <source>
        <strain evidence="4 5">OR37</strain>
    </source>
</reference>
<organism evidence="4 5">
    <name type="scientific">Caulobacter vibrioides OR37</name>
    <dbReference type="NCBI Taxonomy" id="1292034"/>
    <lineage>
        <taxon>Bacteria</taxon>
        <taxon>Pseudomonadati</taxon>
        <taxon>Pseudomonadota</taxon>
        <taxon>Alphaproteobacteria</taxon>
        <taxon>Caulobacterales</taxon>
        <taxon>Caulobacteraceae</taxon>
        <taxon>Caulobacter</taxon>
    </lineage>
</organism>
<dbReference type="RefSeq" id="WP_004624254.1">
    <property type="nucleotide sequence ID" value="NZ_APMP01000039.1"/>
</dbReference>
<proteinExistence type="predicted"/>
<comment type="caution">
    <text evidence="4">The sequence shown here is derived from an EMBL/GenBank/DDBJ whole genome shotgun (WGS) entry which is preliminary data.</text>
</comment>
<protein>
    <submittedName>
        <fullName evidence="4">Transcriptional regulator, TetR family</fullName>
    </submittedName>
</protein>
<dbReference type="EMBL" id="APMP01000039">
    <property type="protein sequence ID" value="ENZ79563.1"/>
    <property type="molecule type" value="Genomic_DNA"/>
</dbReference>
<sequence length="218" mass="23983">MFDLEFLIVSQPTAETPSPFRSASERAADRERKREAVLLAAVKAFNQHGFHAASLDEVATSLGVSKPTIYHYLGNKDQVLLECVTRGLEQLRAAARRNAKGPGSGRDRLVAFLRHYAEIIMDDFGRCVIRTAEEALSPDSAAKFRTLKGEVDKAMRDLIEQGVADGSIVAPDVRLTAFTLAGALNWLARWHQPDGEISAGEIARDMVQILMRGVDPRP</sequence>
<dbReference type="Gene3D" id="1.10.10.60">
    <property type="entry name" value="Homeodomain-like"/>
    <property type="match status" value="1"/>
</dbReference>
<evidence type="ECO:0000256" key="1">
    <source>
        <dbReference type="ARBA" id="ARBA00023125"/>
    </source>
</evidence>
<dbReference type="InterPro" id="IPR036271">
    <property type="entry name" value="Tet_transcr_reg_TetR-rel_C_sf"/>
</dbReference>
<feature type="DNA-binding region" description="H-T-H motif" evidence="2">
    <location>
        <begin position="54"/>
        <end position="73"/>
    </location>
</feature>
<evidence type="ECO:0000256" key="2">
    <source>
        <dbReference type="PROSITE-ProRule" id="PRU00335"/>
    </source>
</evidence>
<dbReference type="InterPro" id="IPR050109">
    <property type="entry name" value="HTH-type_TetR-like_transc_reg"/>
</dbReference>
<feature type="domain" description="HTH tetR-type" evidence="3">
    <location>
        <begin position="31"/>
        <end position="91"/>
    </location>
</feature>
<dbReference type="Proteomes" id="UP000013063">
    <property type="component" value="Unassembled WGS sequence"/>
</dbReference>
<dbReference type="InterPro" id="IPR001647">
    <property type="entry name" value="HTH_TetR"/>
</dbReference>
<dbReference type="Pfam" id="PF00440">
    <property type="entry name" value="TetR_N"/>
    <property type="match status" value="1"/>
</dbReference>
<evidence type="ECO:0000313" key="5">
    <source>
        <dbReference type="Proteomes" id="UP000013063"/>
    </source>
</evidence>